<dbReference type="InterPro" id="IPR027417">
    <property type="entry name" value="P-loop_NTPase"/>
</dbReference>
<accession>A0A328YT47</accession>
<dbReference type="PROSITE" id="PS51192">
    <property type="entry name" value="HELICASE_ATP_BIND_1"/>
    <property type="match status" value="1"/>
</dbReference>
<sequence>MIYNHDEIIASLSIMFEKLNDQTRKKLLGEEIERIINSYFGRISADQLATSLLSKYGSDLFNKKYGVFETIINGSEREDLISLAISLGLNTDSKTIWDDILCKLDSKRNLSIFLKNYNLPDYFLMIGKKDLRETTETIKLEYNQSLTSLGFPHSYQNFVKLELIEKINNSSGKFSSLVVMPTGSGKTRTAVEYMIDFIREKKKANIIWVVDSPELAEQALQTFKSLWLLRGDRELTIHRCFNKFNPTINFEKKINIIFCAFDKLRSEKEKTSNLFNGLKLNTNLLLIDEAHYSLATKYDEILSSIKNNSKELITIGLTATPLRPDDNEMFSLKNYFDNRIIEFKDEDDIIIKNPLEYLQEKNYLASIDVEYLSIPSDEIKPTSSEFNTKIINRIKQSLEEKKQIIIFAMSKNHAIALDILLKHEKVKCNCIIGETLSQERQIYFKEFQDKKINVLINYDILATGIDLPKVDELFILRKFGQVTTAMQVLGRALRGELNGGNKKNKIISVINNKVIINNPNDLYNLINNMHT</sequence>
<evidence type="ECO:0000259" key="2">
    <source>
        <dbReference type="PROSITE" id="PS51194"/>
    </source>
</evidence>
<dbReference type="GO" id="GO:0003677">
    <property type="term" value="F:DNA binding"/>
    <property type="evidence" value="ECO:0007669"/>
    <property type="project" value="InterPro"/>
</dbReference>
<dbReference type="InterPro" id="IPR001650">
    <property type="entry name" value="Helicase_C-like"/>
</dbReference>
<dbReference type="Proteomes" id="UP000248840">
    <property type="component" value="Unassembled WGS sequence"/>
</dbReference>
<dbReference type="PANTHER" id="PTHR47396">
    <property type="entry name" value="TYPE I RESTRICTION ENZYME ECOKI R PROTEIN"/>
    <property type="match status" value="1"/>
</dbReference>
<dbReference type="EMBL" id="QLSZ01000003">
    <property type="protein sequence ID" value="RAR73707.1"/>
    <property type="molecule type" value="Genomic_DNA"/>
</dbReference>
<dbReference type="InterPro" id="IPR006935">
    <property type="entry name" value="Helicase/UvrB_N"/>
</dbReference>
<comment type="caution">
    <text evidence="3">The sequence shown here is derived from an EMBL/GenBank/DDBJ whole genome shotgun (WGS) entry which is preliminary data.</text>
</comment>
<dbReference type="CDD" id="cd18785">
    <property type="entry name" value="SF2_C"/>
    <property type="match status" value="1"/>
</dbReference>
<dbReference type="RefSeq" id="WP_211306481.1">
    <property type="nucleotide sequence ID" value="NZ_QLSZ01000003.1"/>
</dbReference>
<name>A0A328YT47_9FLAO</name>
<dbReference type="GO" id="GO:0005829">
    <property type="term" value="C:cytosol"/>
    <property type="evidence" value="ECO:0007669"/>
    <property type="project" value="TreeGrafter"/>
</dbReference>
<organism evidence="3 4">
    <name type="scientific">Flavobacterium aciduliphilum</name>
    <dbReference type="NCBI Taxonomy" id="1101402"/>
    <lineage>
        <taxon>Bacteria</taxon>
        <taxon>Pseudomonadati</taxon>
        <taxon>Bacteroidota</taxon>
        <taxon>Flavobacteriia</taxon>
        <taxon>Flavobacteriales</taxon>
        <taxon>Flavobacteriaceae</taxon>
        <taxon>Flavobacterium</taxon>
    </lineage>
</organism>
<dbReference type="SUPFAM" id="SSF52540">
    <property type="entry name" value="P-loop containing nucleoside triphosphate hydrolases"/>
    <property type="match status" value="1"/>
</dbReference>
<feature type="domain" description="Helicase ATP-binding" evidence="1">
    <location>
        <begin position="167"/>
        <end position="339"/>
    </location>
</feature>
<reference evidence="3 4" key="1">
    <citation type="submission" date="2018-06" db="EMBL/GenBank/DDBJ databases">
        <title>Genomic Encyclopedia of Archaeal and Bacterial Type Strains, Phase II (KMG-II): from individual species to whole genera.</title>
        <authorList>
            <person name="Goeker M."/>
        </authorList>
    </citation>
    <scope>NUCLEOTIDE SEQUENCE [LARGE SCALE GENOMIC DNA]</scope>
    <source>
        <strain evidence="3 4">DSM 25663</strain>
    </source>
</reference>
<dbReference type="PROSITE" id="PS51194">
    <property type="entry name" value="HELICASE_CTER"/>
    <property type="match status" value="1"/>
</dbReference>
<keyword evidence="4" id="KW-1185">Reference proteome</keyword>
<dbReference type="Pfam" id="PF00271">
    <property type="entry name" value="Helicase_C"/>
    <property type="match status" value="1"/>
</dbReference>
<dbReference type="InterPro" id="IPR014001">
    <property type="entry name" value="Helicase_ATP-bd"/>
</dbReference>
<dbReference type="SMART" id="SM00487">
    <property type="entry name" value="DEXDc"/>
    <property type="match status" value="1"/>
</dbReference>
<dbReference type="SMART" id="SM00490">
    <property type="entry name" value="HELICc"/>
    <property type="match status" value="1"/>
</dbReference>
<keyword evidence="3" id="KW-0378">Hydrolase</keyword>
<evidence type="ECO:0000313" key="4">
    <source>
        <dbReference type="Proteomes" id="UP000248840"/>
    </source>
</evidence>
<dbReference type="Pfam" id="PF04851">
    <property type="entry name" value="ResIII"/>
    <property type="match status" value="1"/>
</dbReference>
<evidence type="ECO:0000259" key="1">
    <source>
        <dbReference type="PROSITE" id="PS51192"/>
    </source>
</evidence>
<proteinExistence type="predicted"/>
<dbReference type="PANTHER" id="PTHR47396:SF1">
    <property type="entry name" value="ATP-DEPENDENT HELICASE IRC3-RELATED"/>
    <property type="match status" value="1"/>
</dbReference>
<gene>
    <name evidence="3" type="ORF">CLV55_10326</name>
</gene>
<keyword evidence="3" id="KW-0547">Nucleotide-binding</keyword>
<dbReference type="GO" id="GO:0016787">
    <property type="term" value="F:hydrolase activity"/>
    <property type="evidence" value="ECO:0007669"/>
    <property type="project" value="InterPro"/>
</dbReference>
<dbReference type="AlphaFoldDB" id="A0A328YT47"/>
<feature type="domain" description="Helicase C-terminal" evidence="2">
    <location>
        <begin position="393"/>
        <end position="531"/>
    </location>
</feature>
<keyword evidence="3" id="KW-0347">Helicase</keyword>
<dbReference type="Gene3D" id="3.40.50.300">
    <property type="entry name" value="P-loop containing nucleotide triphosphate hydrolases"/>
    <property type="match status" value="2"/>
</dbReference>
<dbReference type="GO" id="GO:0004386">
    <property type="term" value="F:helicase activity"/>
    <property type="evidence" value="ECO:0007669"/>
    <property type="project" value="UniProtKB-KW"/>
</dbReference>
<dbReference type="InterPro" id="IPR050742">
    <property type="entry name" value="Helicase_Restrict-Modif_Enz"/>
</dbReference>
<protein>
    <submittedName>
        <fullName evidence="3">Superfamily II DNA or RNA helicase</fullName>
    </submittedName>
</protein>
<evidence type="ECO:0000313" key="3">
    <source>
        <dbReference type="EMBL" id="RAR73707.1"/>
    </source>
</evidence>
<keyword evidence="3" id="KW-0067">ATP-binding</keyword>
<dbReference type="GO" id="GO:0005524">
    <property type="term" value="F:ATP binding"/>
    <property type="evidence" value="ECO:0007669"/>
    <property type="project" value="InterPro"/>
</dbReference>